<comment type="catalytic activity">
    <reaction evidence="5">
        <text>L-cysteine + L-glutamate + ATP = gamma-L-glutamyl-L-cysteine + ADP + phosphate + H(+)</text>
        <dbReference type="Rhea" id="RHEA:13285"/>
        <dbReference type="ChEBI" id="CHEBI:15378"/>
        <dbReference type="ChEBI" id="CHEBI:29985"/>
        <dbReference type="ChEBI" id="CHEBI:30616"/>
        <dbReference type="ChEBI" id="CHEBI:35235"/>
        <dbReference type="ChEBI" id="CHEBI:43474"/>
        <dbReference type="ChEBI" id="CHEBI:58173"/>
        <dbReference type="ChEBI" id="CHEBI:456216"/>
        <dbReference type="EC" id="6.3.2.2"/>
    </reaction>
</comment>
<keyword evidence="2" id="KW-0436">Ligase</keyword>
<evidence type="ECO:0000256" key="4">
    <source>
        <dbReference type="ARBA" id="ARBA00022840"/>
    </source>
</evidence>
<dbReference type="EC" id="6.3.2.2" evidence="1"/>
<evidence type="ECO:0000256" key="2">
    <source>
        <dbReference type="ARBA" id="ARBA00022598"/>
    </source>
</evidence>
<accession>A0A8J6ZXK9</accession>
<evidence type="ECO:0000256" key="5">
    <source>
        <dbReference type="ARBA" id="ARBA00048819"/>
    </source>
</evidence>
<dbReference type="PANTHER" id="PTHR34378">
    <property type="entry name" value="GLUTAMATE--CYSTEINE LIGASE, CHLOROPLASTIC"/>
    <property type="match status" value="1"/>
</dbReference>
<name>A0A8J6ZXK9_DESMC</name>
<protein>
    <recommendedName>
        <fullName evidence="1">glutamate--cysteine ligase</fullName>
        <ecNumber evidence="1">6.3.2.2</ecNumber>
    </recommendedName>
</protein>
<dbReference type="GO" id="GO:0006750">
    <property type="term" value="P:glutathione biosynthetic process"/>
    <property type="evidence" value="ECO:0007669"/>
    <property type="project" value="InterPro"/>
</dbReference>
<evidence type="ECO:0000313" key="7">
    <source>
        <dbReference type="Proteomes" id="UP000622533"/>
    </source>
</evidence>
<dbReference type="RefSeq" id="WP_190875959.1">
    <property type="nucleotide sequence ID" value="NZ_JADEXS020000001.1"/>
</dbReference>
<comment type="caution">
    <text evidence="6">The sequence shown here is derived from an EMBL/GenBank/DDBJ whole genome shotgun (WGS) entry which is preliminary data.</text>
</comment>
<dbReference type="GO" id="GO:0004357">
    <property type="term" value="F:glutamate-cysteine ligase activity"/>
    <property type="evidence" value="ECO:0007669"/>
    <property type="project" value="UniProtKB-EC"/>
</dbReference>
<dbReference type="Pfam" id="PF04107">
    <property type="entry name" value="GCS2"/>
    <property type="match status" value="1"/>
</dbReference>
<keyword evidence="3" id="KW-0547">Nucleotide-binding</keyword>
<dbReference type="EMBL" id="JADEXS010000337">
    <property type="protein sequence ID" value="MBE9024938.1"/>
    <property type="molecule type" value="Genomic_DNA"/>
</dbReference>
<proteinExistence type="predicted"/>
<organism evidence="6 7">
    <name type="scientific">Desmonostoc muscorum LEGE 12446</name>
    <dbReference type="NCBI Taxonomy" id="1828758"/>
    <lineage>
        <taxon>Bacteria</taxon>
        <taxon>Bacillati</taxon>
        <taxon>Cyanobacteriota</taxon>
        <taxon>Cyanophyceae</taxon>
        <taxon>Nostocales</taxon>
        <taxon>Nostocaceae</taxon>
        <taxon>Desmonostoc</taxon>
    </lineage>
</organism>
<reference evidence="6" key="1">
    <citation type="submission" date="2020-10" db="EMBL/GenBank/DDBJ databases">
        <authorList>
            <person name="Castelo-Branco R."/>
            <person name="Eusebio N."/>
            <person name="Adriana R."/>
            <person name="Vieira A."/>
            <person name="Brugerolle De Fraissinette N."/>
            <person name="Rezende De Castro R."/>
            <person name="Schneider M.P."/>
            <person name="Vasconcelos V."/>
            <person name="Leao P.N."/>
        </authorList>
    </citation>
    <scope>NUCLEOTIDE SEQUENCE</scope>
    <source>
        <strain evidence="6">LEGE 12446</strain>
    </source>
</reference>
<dbReference type="InterPro" id="IPR014746">
    <property type="entry name" value="Gln_synth/guanido_kin_cat_dom"/>
</dbReference>
<keyword evidence="4" id="KW-0067">ATP-binding</keyword>
<dbReference type="GO" id="GO:0005524">
    <property type="term" value="F:ATP binding"/>
    <property type="evidence" value="ECO:0007669"/>
    <property type="project" value="UniProtKB-KW"/>
</dbReference>
<dbReference type="Gene3D" id="3.30.590.20">
    <property type="match status" value="1"/>
</dbReference>
<dbReference type="SUPFAM" id="SSF55931">
    <property type="entry name" value="Glutamine synthetase/guanido kinase"/>
    <property type="match status" value="1"/>
</dbReference>
<dbReference type="AlphaFoldDB" id="A0A8J6ZXK9"/>
<evidence type="ECO:0000256" key="1">
    <source>
        <dbReference type="ARBA" id="ARBA00012220"/>
    </source>
</evidence>
<dbReference type="InterPro" id="IPR035434">
    <property type="entry name" value="GCL_bact_plant"/>
</dbReference>
<dbReference type="InterPro" id="IPR006336">
    <property type="entry name" value="GCS2"/>
</dbReference>
<evidence type="ECO:0000313" key="6">
    <source>
        <dbReference type="EMBL" id="MBE9024938.1"/>
    </source>
</evidence>
<keyword evidence="7" id="KW-1185">Reference proteome</keyword>
<dbReference type="Proteomes" id="UP000622533">
    <property type="component" value="Unassembled WGS sequence"/>
</dbReference>
<evidence type="ECO:0000256" key="3">
    <source>
        <dbReference type="ARBA" id="ARBA00022741"/>
    </source>
</evidence>
<gene>
    <name evidence="6" type="ORF">IQ276_21685</name>
</gene>
<sequence length="93" mass="10077">MIAGSLLPFDKLEDVKLISKPRYQITLDYLSSLKVDSLILSAMTRTLSTQVTFDSLSEDDMNRKVRSLVAAVPVSSALFANSPIESGAINGTL</sequence>
<dbReference type="PANTHER" id="PTHR34378:SF1">
    <property type="entry name" value="GLUTAMATE--CYSTEINE LIGASE, CHLOROPLASTIC"/>
    <property type="match status" value="1"/>
</dbReference>